<protein>
    <submittedName>
        <fullName evidence="1">Uncharacterized protein</fullName>
    </submittedName>
</protein>
<accession>S2E231</accession>
<gene>
    <name evidence="1" type="ORF">A33Q_2736</name>
</gene>
<dbReference type="AlphaFoldDB" id="S2E231"/>
<name>S2E231_INDAL</name>
<dbReference type="Proteomes" id="UP000006073">
    <property type="component" value="Unassembled WGS sequence"/>
</dbReference>
<dbReference type="STRING" id="1189612.A33Q_2736"/>
<dbReference type="EMBL" id="ALWO02000036">
    <property type="protein sequence ID" value="EOZ96143.1"/>
    <property type="molecule type" value="Genomic_DNA"/>
</dbReference>
<proteinExistence type="predicted"/>
<organism evidence="1 2">
    <name type="scientific">Indibacter alkaliphilus (strain CCUG 57479 / KCTC 22604 / LW1)</name>
    <dbReference type="NCBI Taxonomy" id="1189612"/>
    <lineage>
        <taxon>Bacteria</taxon>
        <taxon>Pseudomonadati</taxon>
        <taxon>Bacteroidota</taxon>
        <taxon>Cytophagia</taxon>
        <taxon>Cytophagales</taxon>
        <taxon>Cyclobacteriaceae</taxon>
    </lineage>
</organism>
<keyword evidence="2" id="KW-1185">Reference proteome</keyword>
<comment type="caution">
    <text evidence="1">The sequence shown here is derived from an EMBL/GenBank/DDBJ whole genome shotgun (WGS) entry which is preliminary data.</text>
</comment>
<evidence type="ECO:0000313" key="1">
    <source>
        <dbReference type="EMBL" id="EOZ96143.1"/>
    </source>
</evidence>
<evidence type="ECO:0000313" key="2">
    <source>
        <dbReference type="Proteomes" id="UP000006073"/>
    </source>
</evidence>
<reference evidence="1 2" key="1">
    <citation type="journal article" date="2013" name="Genome Announc.">
        <title>Draft Genome Sequence of Indibacter alkaliphilus Strain LW1T, Isolated from Lonar Lake, a Haloalkaline Lake in the Buldana District of Maharashtra, India.</title>
        <authorList>
            <person name="Singh A."/>
            <person name="Kumar Jangir P."/>
            <person name="Sharma R."/>
            <person name="Singh A."/>
            <person name="Kumar Pinnaka A."/>
            <person name="Shivaji S."/>
        </authorList>
    </citation>
    <scope>NUCLEOTIDE SEQUENCE [LARGE SCALE GENOMIC DNA]</scope>
    <source>
        <strain evidence="2">CCUG 57479 / KCTC 22604 / LW1</strain>
    </source>
</reference>
<sequence>MWNACILMLFWFKKAGRLDLIKYFDGAGLNNIPPQFTKCKLHFVNYIL</sequence>